<dbReference type="Proteomes" id="UP000576792">
    <property type="component" value="Unassembled WGS sequence"/>
</dbReference>
<protein>
    <submittedName>
        <fullName evidence="4">Ribosomal-protein-alanine N-acetyltransferase</fullName>
        <ecNumber evidence="4">2.3.1.267</ecNumber>
    </submittedName>
</protein>
<dbReference type="GO" id="GO:0008999">
    <property type="term" value="F:protein-N-terminal-alanine acetyltransferase activity"/>
    <property type="evidence" value="ECO:0007669"/>
    <property type="project" value="UniProtKB-EC"/>
</dbReference>
<keyword evidence="2 4" id="KW-0012">Acyltransferase</keyword>
<dbReference type="RefSeq" id="WP_167950475.1">
    <property type="nucleotide sequence ID" value="NZ_BAAAPQ010000025.1"/>
</dbReference>
<dbReference type="EMBL" id="JAATJN010000001">
    <property type="protein sequence ID" value="NJC56627.1"/>
    <property type="molecule type" value="Genomic_DNA"/>
</dbReference>
<dbReference type="AlphaFoldDB" id="A0A846S727"/>
<gene>
    <name evidence="4" type="ORF">BKA07_001662</name>
</gene>
<evidence type="ECO:0000256" key="2">
    <source>
        <dbReference type="ARBA" id="ARBA00023315"/>
    </source>
</evidence>
<dbReference type="Pfam" id="PF00583">
    <property type="entry name" value="Acetyltransf_1"/>
    <property type="match status" value="1"/>
</dbReference>
<dbReference type="InterPro" id="IPR016181">
    <property type="entry name" value="Acyl_CoA_acyltransferase"/>
</dbReference>
<evidence type="ECO:0000256" key="1">
    <source>
        <dbReference type="ARBA" id="ARBA00022679"/>
    </source>
</evidence>
<dbReference type="CDD" id="cd04301">
    <property type="entry name" value="NAT_SF"/>
    <property type="match status" value="1"/>
</dbReference>
<proteinExistence type="predicted"/>
<dbReference type="PANTHER" id="PTHR43420:SF44">
    <property type="entry name" value="ACETYLTRANSFERASE YPEA"/>
    <property type="match status" value="1"/>
</dbReference>
<dbReference type="InterPro" id="IPR050680">
    <property type="entry name" value="YpeA/RimI_acetyltransf"/>
</dbReference>
<organism evidence="4 5">
    <name type="scientific">Brevibacterium marinum</name>
    <dbReference type="NCBI Taxonomy" id="418643"/>
    <lineage>
        <taxon>Bacteria</taxon>
        <taxon>Bacillati</taxon>
        <taxon>Actinomycetota</taxon>
        <taxon>Actinomycetes</taxon>
        <taxon>Micrococcales</taxon>
        <taxon>Brevibacteriaceae</taxon>
        <taxon>Brevibacterium</taxon>
    </lineage>
</organism>
<dbReference type="SUPFAM" id="SSF55729">
    <property type="entry name" value="Acyl-CoA N-acyltransferases (Nat)"/>
    <property type="match status" value="1"/>
</dbReference>
<sequence>MSEDSVRGLTTIGRLPWWDLAEVADHDAHIFGRTAWTLNYYWAVKAQPGTSMFAARTAGSDLAGWIVMFAAGSESDVMTIATTEVGRGQGIGRRLLEAGVDWAASRGAAAVHLEVDEHNSSALGLYRSFGFDEWGRRPGYYPGADAILMRFRPPAD</sequence>
<comment type="caution">
    <text evidence="4">The sequence shown here is derived from an EMBL/GenBank/DDBJ whole genome shotgun (WGS) entry which is preliminary data.</text>
</comment>
<feature type="domain" description="N-acetyltransferase" evidence="3">
    <location>
        <begin position="10"/>
        <end position="154"/>
    </location>
</feature>
<dbReference type="InterPro" id="IPR000182">
    <property type="entry name" value="GNAT_dom"/>
</dbReference>
<evidence type="ECO:0000259" key="3">
    <source>
        <dbReference type="PROSITE" id="PS51186"/>
    </source>
</evidence>
<evidence type="ECO:0000313" key="4">
    <source>
        <dbReference type="EMBL" id="NJC56627.1"/>
    </source>
</evidence>
<dbReference type="Gene3D" id="3.40.630.30">
    <property type="match status" value="1"/>
</dbReference>
<dbReference type="PANTHER" id="PTHR43420">
    <property type="entry name" value="ACETYLTRANSFERASE"/>
    <property type="match status" value="1"/>
</dbReference>
<dbReference type="EC" id="2.3.1.267" evidence="4"/>
<keyword evidence="5" id="KW-1185">Reference proteome</keyword>
<reference evidence="4 5" key="1">
    <citation type="submission" date="2020-03" db="EMBL/GenBank/DDBJ databases">
        <title>Sequencing the genomes of 1000 actinobacteria strains.</title>
        <authorList>
            <person name="Klenk H.-P."/>
        </authorList>
    </citation>
    <scope>NUCLEOTIDE SEQUENCE [LARGE SCALE GENOMIC DNA]</scope>
    <source>
        <strain evidence="4 5">DSM 18964</strain>
    </source>
</reference>
<evidence type="ECO:0000313" key="5">
    <source>
        <dbReference type="Proteomes" id="UP000576792"/>
    </source>
</evidence>
<accession>A0A846S727</accession>
<dbReference type="PROSITE" id="PS51186">
    <property type="entry name" value="GNAT"/>
    <property type="match status" value="1"/>
</dbReference>
<keyword evidence="1 4" id="KW-0808">Transferase</keyword>
<name>A0A846S727_9MICO</name>